<protein>
    <recommendedName>
        <fullName evidence="13">Heat shock protein 60</fullName>
    </recommendedName>
</protein>
<comment type="similarity">
    <text evidence="4">Belongs to the DHHC palmitoyltransferase family.</text>
</comment>
<dbReference type="FunFam" id="1.10.560.10:FF:000026">
    <property type="entry name" value="Chaperonin 60 subunit alpha 2 chloroplastic"/>
    <property type="match status" value="1"/>
</dbReference>
<dbReference type="PRINTS" id="PR00298">
    <property type="entry name" value="CHAPERONIN60"/>
</dbReference>
<comment type="caution">
    <text evidence="18">The sequence shown here is derived from an EMBL/GenBank/DDBJ whole genome shotgun (WGS) entry which is preliminary data.</text>
</comment>
<dbReference type="GO" id="GO:0005759">
    <property type="term" value="C:mitochondrial matrix"/>
    <property type="evidence" value="ECO:0007669"/>
    <property type="project" value="UniProtKB-SubCell"/>
</dbReference>
<dbReference type="PANTHER" id="PTHR45633">
    <property type="entry name" value="60 KDA HEAT SHOCK PROTEIN, MITOCHONDRIAL"/>
    <property type="match status" value="1"/>
</dbReference>
<dbReference type="Proteomes" id="UP000095767">
    <property type="component" value="Unassembled WGS sequence"/>
</dbReference>
<dbReference type="GO" id="GO:0042026">
    <property type="term" value="P:protein refolding"/>
    <property type="evidence" value="ECO:0007669"/>
    <property type="project" value="InterPro"/>
</dbReference>
<dbReference type="STRING" id="888268.A0A1E5VJE6"/>
<feature type="compositionally biased region" description="Polar residues" evidence="15">
    <location>
        <begin position="72"/>
        <end position="106"/>
    </location>
</feature>
<evidence type="ECO:0000256" key="1">
    <source>
        <dbReference type="ARBA" id="ARBA00004141"/>
    </source>
</evidence>
<dbReference type="Pfam" id="PF00118">
    <property type="entry name" value="Cpn60_TCP1"/>
    <property type="match status" value="1"/>
</dbReference>
<dbReference type="NCBIfam" id="NF009489">
    <property type="entry name" value="PRK12851.1"/>
    <property type="match status" value="1"/>
</dbReference>
<feature type="compositionally biased region" description="Polar residues" evidence="15">
    <location>
        <begin position="448"/>
        <end position="459"/>
    </location>
</feature>
<evidence type="ECO:0000256" key="16">
    <source>
        <dbReference type="SAM" id="Phobius"/>
    </source>
</evidence>
<evidence type="ECO:0000256" key="6">
    <source>
        <dbReference type="ARBA" id="ARBA00022741"/>
    </source>
</evidence>
<dbReference type="InterPro" id="IPR002423">
    <property type="entry name" value="Cpn60/GroEL/TCP-1"/>
</dbReference>
<keyword evidence="7" id="KW-0067">ATP-binding</keyword>
<feature type="region of interest" description="Disordered" evidence="15">
    <location>
        <begin position="626"/>
        <end position="662"/>
    </location>
</feature>
<feature type="region of interest" description="Disordered" evidence="15">
    <location>
        <begin position="413"/>
        <end position="498"/>
    </location>
</feature>
<evidence type="ECO:0000256" key="9">
    <source>
        <dbReference type="ARBA" id="ARBA00022989"/>
    </source>
</evidence>
<sequence length="1182" mass="127164">LVVAFYAFFAPFLGTQFLEYVAIGVYTPVALAVFILYIRCTSINPADPGIMSKFEDGFINVPANSAGVEGTNLPQKPNNATGTNSPTSTCRSSLDGRSNQRGSSLGETNINLGSQLPKKRSSCWLLGGLLCAIFVKEDCRKTDDSEQQANGEEALFCTLCNAEVQKFSKHCRSCDKCVDGFDHHCRWLNNCVGRKNYFTFLTLMAISLIWLAIEFGSGIAVIVLCFVDKNALRNIQDKLGNGLTRAPFAVIVGIFTLLSLVACIPLGELFFFHIILIRKGITTYDYVVAMRAMSEAAPEDEEGANIIYSPSNSATTGFSVGSSLGLHHKGAWCTPPRIFIDHDEVIPHLDPGMVPSTVDPDAAGYAERANKAKKAVKISARSLAKLDKNEVMKAAAKARASSSVLRPIDARRGHEADVVSSGNASIRSSMSVDYSGTKESNSEMRLSPLQNSYPQSLASQDDYESGTPTASSLSSPVHIHNPASHSQFNAVPHPPPPERPVPMVRPPVPTSQITNPGIPRPPVPTTQITNPMFQSATSYVRDNRRASVVWDQEAGRYVSVPAQTRMGPGIEQEGRNPRFLANPSGEPSSHGRSLAPGNTSSSAMSSGQPSERLTYSGQSIFFGGPILSTPGINAQRNEAATRARPEGSRDPNSHQRDIRSEKKFDAGRNVVIDQDDVPKVINDGVTIAKAIELPNALEHAGALLLQEIASKTNSAVGDGTTTAIVLAREIINLGLLAVATGANPVALRRGIDKSVHELIKILKSKCIPVSTKEDIKAVASISSGNDEYVGNLIADALEKIGPDGIIKIESSSSIYTTVEVQEGMKIDKGYVSPHFITNHDKAIIEFKNARVLLTDQRVNEVQEILPLLEKTAQLSVPLLIIAEDVSHTVYSTLVLNKLNGLLNVAVVKCPGLGDEKKAILQDIAIMTGADFFASDLGWGLHGITSDQLGMAQKITITSESTTIIAHPSMRPEIEARIMQLKKDVEETTSSYLKERFSARIAKLSRGVGVIKVGAATEAELEDRKLRVEDAKNATFAAISEGITPGGGVTYVHLSKHIPSIMDLVDDPEEKMGVNIVGKALLVPAMTIAHNAGADGSAVVEKLLASEWRVGYNAMTDKFEDLVTAGVVDPCRVARCVLQNSASIAGLILMTQAMMFDKIKKKKSPIPEIPGIPPLQISQKAKV</sequence>
<accession>A0A1E5VJE6</accession>
<feature type="transmembrane region" description="Helical" evidence="16">
    <location>
        <begin position="197"/>
        <end position="227"/>
    </location>
</feature>
<dbReference type="GO" id="GO:0005524">
    <property type="term" value="F:ATP binding"/>
    <property type="evidence" value="ECO:0007669"/>
    <property type="project" value="UniProtKB-KW"/>
</dbReference>
<keyword evidence="5 16" id="KW-0812">Transmembrane</keyword>
<dbReference type="FunFam" id="3.50.7.10:FF:000001">
    <property type="entry name" value="60 kDa chaperonin"/>
    <property type="match status" value="1"/>
</dbReference>
<feature type="transmembrane region" description="Helical" evidence="16">
    <location>
        <begin position="248"/>
        <end position="276"/>
    </location>
</feature>
<keyword evidence="8" id="KW-0809">Transit peptide</keyword>
<comment type="subcellular location">
    <subcellularLocation>
        <location evidence="1">Membrane</location>
        <topology evidence="1">Multi-pass membrane protein</topology>
    </subcellularLocation>
    <subcellularLocation>
        <location evidence="2">Mitochondrion matrix</location>
    </subcellularLocation>
</comment>
<evidence type="ECO:0000256" key="2">
    <source>
        <dbReference type="ARBA" id="ARBA00004305"/>
    </source>
</evidence>
<dbReference type="Pfam" id="PF01529">
    <property type="entry name" value="DHHC"/>
    <property type="match status" value="1"/>
</dbReference>
<dbReference type="EMBL" id="LWDX02037857">
    <property type="protein sequence ID" value="OEL25194.1"/>
    <property type="molecule type" value="Genomic_DNA"/>
</dbReference>
<dbReference type="PROSITE" id="PS50216">
    <property type="entry name" value="DHHC"/>
    <property type="match status" value="1"/>
</dbReference>
<feature type="non-terminal residue" evidence="18">
    <location>
        <position position="1"/>
    </location>
</feature>
<dbReference type="SUPFAM" id="SSF48592">
    <property type="entry name" value="GroEL equatorial domain-like"/>
    <property type="match status" value="1"/>
</dbReference>
<comment type="similarity">
    <text evidence="3 14">Belongs to the chaperonin (HSP60) family.</text>
</comment>
<evidence type="ECO:0000256" key="15">
    <source>
        <dbReference type="SAM" id="MobiDB-lite"/>
    </source>
</evidence>
<keyword evidence="6" id="KW-0547">Nucleotide-binding</keyword>
<dbReference type="GO" id="GO:0016409">
    <property type="term" value="F:palmitoyltransferase activity"/>
    <property type="evidence" value="ECO:0007669"/>
    <property type="project" value="InterPro"/>
</dbReference>
<keyword evidence="19" id="KW-1185">Reference proteome</keyword>
<dbReference type="InterPro" id="IPR027410">
    <property type="entry name" value="TCP-1-like_intermed_sf"/>
</dbReference>
<dbReference type="SUPFAM" id="SSF54849">
    <property type="entry name" value="GroEL-intermediate domain like"/>
    <property type="match status" value="1"/>
</dbReference>
<feature type="domain" description="Palmitoyltransferase DHHC" evidence="17">
    <location>
        <begin position="153"/>
        <end position="287"/>
    </location>
</feature>
<dbReference type="NCBIfam" id="NF009488">
    <property type="entry name" value="PRK12850.1"/>
    <property type="match status" value="1"/>
</dbReference>
<dbReference type="SUPFAM" id="SSF52029">
    <property type="entry name" value="GroEL apical domain-like"/>
    <property type="match status" value="1"/>
</dbReference>
<dbReference type="GO" id="GO:0016020">
    <property type="term" value="C:membrane"/>
    <property type="evidence" value="ECO:0007669"/>
    <property type="project" value="UniProtKB-SubCell"/>
</dbReference>
<evidence type="ECO:0000256" key="4">
    <source>
        <dbReference type="ARBA" id="ARBA00008574"/>
    </source>
</evidence>
<evidence type="ECO:0000256" key="8">
    <source>
        <dbReference type="ARBA" id="ARBA00022946"/>
    </source>
</evidence>
<dbReference type="InterPro" id="IPR001594">
    <property type="entry name" value="Palmitoyltrfase_DHHC"/>
</dbReference>
<dbReference type="Gene3D" id="3.30.260.10">
    <property type="entry name" value="TCP-1-like chaperonin intermediate domain"/>
    <property type="match status" value="1"/>
</dbReference>
<dbReference type="InterPro" id="IPR027409">
    <property type="entry name" value="GroEL-like_apical_dom_sf"/>
</dbReference>
<feature type="region of interest" description="Disordered" evidence="15">
    <location>
        <begin position="562"/>
        <end position="612"/>
    </location>
</feature>
<evidence type="ECO:0000256" key="13">
    <source>
        <dbReference type="ARBA" id="ARBA00030005"/>
    </source>
</evidence>
<evidence type="ECO:0000256" key="11">
    <source>
        <dbReference type="ARBA" id="ARBA00023136"/>
    </source>
</evidence>
<evidence type="ECO:0000256" key="7">
    <source>
        <dbReference type="ARBA" id="ARBA00022840"/>
    </source>
</evidence>
<dbReference type="Gene3D" id="1.10.560.10">
    <property type="entry name" value="GroEL-like equatorial domain"/>
    <property type="match status" value="1"/>
</dbReference>
<evidence type="ECO:0000313" key="19">
    <source>
        <dbReference type="Proteomes" id="UP000095767"/>
    </source>
</evidence>
<dbReference type="NCBIfam" id="NF000592">
    <property type="entry name" value="PRK00013.1"/>
    <property type="match status" value="1"/>
</dbReference>
<feature type="compositionally biased region" description="Basic and acidic residues" evidence="15">
    <location>
        <begin position="639"/>
        <end position="662"/>
    </location>
</feature>
<evidence type="ECO:0000256" key="10">
    <source>
        <dbReference type="ARBA" id="ARBA00023128"/>
    </source>
</evidence>
<keyword evidence="11 16" id="KW-0472">Membrane</keyword>
<dbReference type="InterPro" id="IPR001844">
    <property type="entry name" value="Cpn60/GroEL"/>
</dbReference>
<dbReference type="Gene3D" id="3.50.7.10">
    <property type="entry name" value="GroEL"/>
    <property type="match status" value="1"/>
</dbReference>
<feature type="compositionally biased region" description="Polar residues" evidence="15">
    <location>
        <begin position="420"/>
        <end position="439"/>
    </location>
</feature>
<feature type="region of interest" description="Disordered" evidence="15">
    <location>
        <begin position="69"/>
        <end position="106"/>
    </location>
</feature>
<dbReference type="NCBIfam" id="NF009487">
    <property type="entry name" value="PRK12849.1"/>
    <property type="match status" value="1"/>
</dbReference>
<proteinExistence type="inferred from homology"/>
<dbReference type="GO" id="GO:0140662">
    <property type="term" value="F:ATP-dependent protein folding chaperone"/>
    <property type="evidence" value="ECO:0007669"/>
    <property type="project" value="InterPro"/>
</dbReference>
<dbReference type="AlphaFoldDB" id="A0A1E5VJE6"/>
<keyword evidence="9 16" id="KW-1133">Transmembrane helix</keyword>
<evidence type="ECO:0000256" key="5">
    <source>
        <dbReference type="ARBA" id="ARBA00022692"/>
    </source>
</evidence>
<reference evidence="18 19" key="1">
    <citation type="submission" date="2016-09" db="EMBL/GenBank/DDBJ databases">
        <title>The draft genome of Dichanthelium oligosanthes: A C3 panicoid grass species.</title>
        <authorList>
            <person name="Studer A.J."/>
            <person name="Schnable J.C."/>
            <person name="Brutnell T.P."/>
        </authorList>
    </citation>
    <scope>NUCLEOTIDE SEQUENCE [LARGE SCALE GENOMIC DNA]</scope>
    <source>
        <strain evidence="19">cv. Kellogg 1175</strain>
        <tissue evidence="18">Leaf</tissue>
    </source>
</reference>
<feature type="compositionally biased region" description="Polar residues" evidence="15">
    <location>
        <begin position="585"/>
        <end position="612"/>
    </location>
</feature>
<dbReference type="OrthoDB" id="9909019at2759"/>
<keyword evidence="12" id="KW-0143">Chaperone</keyword>
<evidence type="ECO:0000256" key="12">
    <source>
        <dbReference type="ARBA" id="ARBA00023186"/>
    </source>
</evidence>
<evidence type="ECO:0000313" key="18">
    <source>
        <dbReference type="EMBL" id="OEL25194.1"/>
    </source>
</evidence>
<evidence type="ECO:0000256" key="14">
    <source>
        <dbReference type="RuleBase" id="RU000418"/>
    </source>
</evidence>
<feature type="compositionally biased region" description="Polar residues" evidence="15">
    <location>
        <begin position="466"/>
        <end position="475"/>
    </location>
</feature>
<evidence type="ECO:0000259" key="17">
    <source>
        <dbReference type="Pfam" id="PF01529"/>
    </source>
</evidence>
<name>A0A1E5VJE6_9POAL</name>
<evidence type="ECO:0000256" key="3">
    <source>
        <dbReference type="ARBA" id="ARBA00006607"/>
    </source>
</evidence>
<dbReference type="CDD" id="cd03344">
    <property type="entry name" value="GroEL"/>
    <property type="match status" value="1"/>
</dbReference>
<organism evidence="18 19">
    <name type="scientific">Dichanthelium oligosanthes</name>
    <dbReference type="NCBI Taxonomy" id="888268"/>
    <lineage>
        <taxon>Eukaryota</taxon>
        <taxon>Viridiplantae</taxon>
        <taxon>Streptophyta</taxon>
        <taxon>Embryophyta</taxon>
        <taxon>Tracheophyta</taxon>
        <taxon>Spermatophyta</taxon>
        <taxon>Magnoliopsida</taxon>
        <taxon>Liliopsida</taxon>
        <taxon>Poales</taxon>
        <taxon>Poaceae</taxon>
        <taxon>PACMAD clade</taxon>
        <taxon>Panicoideae</taxon>
        <taxon>Panicodae</taxon>
        <taxon>Paniceae</taxon>
        <taxon>Dichantheliinae</taxon>
        <taxon>Dichanthelium</taxon>
    </lineage>
</organism>
<gene>
    <name evidence="18" type="ORF">BAE44_0013787</name>
</gene>
<dbReference type="InterPro" id="IPR027413">
    <property type="entry name" value="GROEL-like_equatorial_sf"/>
</dbReference>
<keyword evidence="10" id="KW-0496">Mitochondrion</keyword>